<evidence type="ECO:0000313" key="2">
    <source>
        <dbReference type="EMBL" id="MFC7179692.1"/>
    </source>
</evidence>
<proteinExistence type="predicted"/>
<dbReference type="EMBL" id="JBHTAJ010000013">
    <property type="protein sequence ID" value="MFC7179692.1"/>
    <property type="molecule type" value="Genomic_DNA"/>
</dbReference>
<dbReference type="Pfam" id="PF04655">
    <property type="entry name" value="APH_6_hur"/>
    <property type="match status" value="1"/>
</dbReference>
<dbReference type="SUPFAM" id="SSF56112">
    <property type="entry name" value="Protein kinase-like (PK-like)"/>
    <property type="match status" value="1"/>
</dbReference>
<name>A0ABW2FTH4_9ACTN</name>
<evidence type="ECO:0000313" key="3">
    <source>
        <dbReference type="Proteomes" id="UP001596435"/>
    </source>
</evidence>
<dbReference type="Proteomes" id="UP001596435">
    <property type="component" value="Unassembled WGS sequence"/>
</dbReference>
<organism evidence="2 3">
    <name type="scientific">Kitasatospora paranensis</name>
    <dbReference type="NCBI Taxonomy" id="258053"/>
    <lineage>
        <taxon>Bacteria</taxon>
        <taxon>Bacillati</taxon>
        <taxon>Actinomycetota</taxon>
        <taxon>Actinomycetes</taxon>
        <taxon>Kitasatosporales</taxon>
        <taxon>Streptomycetaceae</taxon>
        <taxon>Kitasatospora</taxon>
    </lineage>
</organism>
<gene>
    <name evidence="2" type="ORF">ACFQMG_08965</name>
</gene>
<evidence type="ECO:0000256" key="1">
    <source>
        <dbReference type="SAM" id="MobiDB-lite"/>
    </source>
</evidence>
<dbReference type="InterPro" id="IPR011009">
    <property type="entry name" value="Kinase-like_dom_sf"/>
</dbReference>
<accession>A0ABW2FTH4</accession>
<dbReference type="InterPro" id="IPR006748">
    <property type="entry name" value="NH2Glyco/OHUrea_AB-resist_kin"/>
</dbReference>
<protein>
    <submittedName>
        <fullName evidence="2">Aminoglycoside phosphotransferase family protein</fullName>
    </submittedName>
</protein>
<comment type="caution">
    <text evidence="2">The sequence shown here is derived from an EMBL/GenBank/DDBJ whole genome shotgun (WGS) entry which is preliminary data.</text>
</comment>
<reference evidence="3" key="1">
    <citation type="journal article" date="2019" name="Int. J. Syst. Evol. Microbiol.">
        <title>The Global Catalogue of Microorganisms (GCM) 10K type strain sequencing project: providing services to taxonomists for standard genome sequencing and annotation.</title>
        <authorList>
            <consortium name="The Broad Institute Genomics Platform"/>
            <consortium name="The Broad Institute Genome Sequencing Center for Infectious Disease"/>
            <person name="Wu L."/>
            <person name="Ma J."/>
        </authorList>
    </citation>
    <scope>NUCLEOTIDE SEQUENCE [LARGE SCALE GENOMIC DNA]</scope>
    <source>
        <strain evidence="3">CGMCC 1.12859</strain>
    </source>
</reference>
<sequence>MGPGDRPGERGARRPAAAPGDGLCGRGLREFGADQPDTLVHGDLHFADVLRAEREPWPAIDPKGLVGDPAYDGLALLRSHPDFRARRPIGGRRRTTVKRNLCFRIGPGLLPAIRSSLGARTTRKPMHPCALGSPPAS</sequence>
<keyword evidence="3" id="KW-1185">Reference proteome</keyword>
<feature type="region of interest" description="Disordered" evidence="1">
    <location>
        <begin position="1"/>
        <end position="29"/>
    </location>
</feature>
<feature type="compositionally biased region" description="Basic and acidic residues" evidence="1">
    <location>
        <begin position="1"/>
        <end position="12"/>
    </location>
</feature>
<dbReference type="RefSeq" id="WP_380230836.1">
    <property type="nucleotide sequence ID" value="NZ_JBHSVH010000002.1"/>
</dbReference>